<comment type="caution">
    <text evidence="1">The sequence shown here is derived from an EMBL/GenBank/DDBJ whole genome shotgun (WGS) entry which is preliminary data.</text>
</comment>
<keyword evidence="2" id="KW-1185">Reference proteome</keyword>
<reference evidence="1 2" key="1">
    <citation type="journal article" date="2019" name="Nat. Plants">
        <title>Stout camphor tree genome fills gaps in understanding of flowering plant genome evolution.</title>
        <authorList>
            <person name="Chaw S.M."/>
            <person name="Liu Y.C."/>
            <person name="Wu Y.W."/>
            <person name="Wang H.Y."/>
            <person name="Lin C.I."/>
            <person name="Wu C.S."/>
            <person name="Ke H.M."/>
            <person name="Chang L.Y."/>
            <person name="Hsu C.Y."/>
            <person name="Yang H.T."/>
            <person name="Sudianto E."/>
            <person name="Hsu M.H."/>
            <person name="Wu K.P."/>
            <person name="Wang L.N."/>
            <person name="Leebens-Mack J.H."/>
            <person name="Tsai I.J."/>
        </authorList>
    </citation>
    <scope>NUCLEOTIDE SEQUENCE [LARGE SCALE GENOMIC DNA]</scope>
    <source>
        <strain evidence="2">cv. Chaw 1501</strain>
        <tissue evidence="1">Young leaves</tissue>
    </source>
</reference>
<accession>A0A3S4N7F5</accession>
<evidence type="ECO:0000313" key="1">
    <source>
        <dbReference type="EMBL" id="RWR73629.1"/>
    </source>
</evidence>
<dbReference type="EMBL" id="QPKB01000001">
    <property type="protein sequence ID" value="RWR73629.1"/>
    <property type="molecule type" value="Genomic_DNA"/>
</dbReference>
<sequence>MEIASTQTCPKGILLYDLEFLVWTRTHVLSLSNFENSRKWEDKKIEGGRGEWEEAEERKKKLWHQEASSAGGFGVSPPKLLIPVWQCHNDDQGKIKQCHND</sequence>
<protein>
    <submittedName>
        <fullName evidence="1">Uncharacterized protein</fullName>
    </submittedName>
</protein>
<proteinExistence type="predicted"/>
<gene>
    <name evidence="1" type="ORF">CKAN_00193000</name>
</gene>
<name>A0A3S4N7F5_9MAGN</name>
<dbReference type="Proteomes" id="UP000283530">
    <property type="component" value="Unassembled WGS sequence"/>
</dbReference>
<dbReference type="AlphaFoldDB" id="A0A3S4N7F5"/>
<organism evidence="1 2">
    <name type="scientific">Cinnamomum micranthum f. kanehirae</name>
    <dbReference type="NCBI Taxonomy" id="337451"/>
    <lineage>
        <taxon>Eukaryota</taxon>
        <taxon>Viridiplantae</taxon>
        <taxon>Streptophyta</taxon>
        <taxon>Embryophyta</taxon>
        <taxon>Tracheophyta</taxon>
        <taxon>Spermatophyta</taxon>
        <taxon>Magnoliopsida</taxon>
        <taxon>Magnoliidae</taxon>
        <taxon>Laurales</taxon>
        <taxon>Lauraceae</taxon>
        <taxon>Cinnamomum</taxon>
    </lineage>
</organism>
<evidence type="ECO:0000313" key="2">
    <source>
        <dbReference type="Proteomes" id="UP000283530"/>
    </source>
</evidence>